<dbReference type="InterPro" id="IPR025436">
    <property type="entry name" value="DUF4179"/>
</dbReference>
<gene>
    <name evidence="3" type="ORF">J2Z32_000256</name>
</gene>
<dbReference type="Proteomes" id="UP001519272">
    <property type="component" value="Unassembled WGS sequence"/>
</dbReference>
<reference evidence="3 4" key="1">
    <citation type="submission" date="2021-03" db="EMBL/GenBank/DDBJ databases">
        <title>Genomic Encyclopedia of Type Strains, Phase IV (KMG-IV): sequencing the most valuable type-strain genomes for metagenomic binning, comparative biology and taxonomic classification.</title>
        <authorList>
            <person name="Goeker M."/>
        </authorList>
    </citation>
    <scope>NUCLEOTIDE SEQUENCE [LARGE SCALE GENOMIC DNA]</scope>
    <source>
        <strain evidence="3 4">DSM 14349</strain>
    </source>
</reference>
<evidence type="ECO:0000256" key="1">
    <source>
        <dbReference type="SAM" id="Phobius"/>
    </source>
</evidence>
<evidence type="ECO:0000259" key="2">
    <source>
        <dbReference type="Pfam" id="PF13786"/>
    </source>
</evidence>
<protein>
    <recommendedName>
        <fullName evidence="2">DUF4179 domain-containing protein</fullName>
    </recommendedName>
</protein>
<keyword evidence="1" id="KW-1133">Transmembrane helix</keyword>
<feature type="domain" description="DUF4179" evidence="2">
    <location>
        <begin position="98"/>
        <end position="182"/>
    </location>
</feature>
<comment type="caution">
    <text evidence="3">The sequence shown here is derived from an EMBL/GenBank/DDBJ whole genome shotgun (WGS) entry which is preliminary data.</text>
</comment>
<dbReference type="Pfam" id="PF13786">
    <property type="entry name" value="DUF4179"/>
    <property type="match status" value="1"/>
</dbReference>
<keyword evidence="1" id="KW-0472">Membrane</keyword>
<organism evidence="3 4">
    <name type="scientific">Paenibacillus turicensis</name>
    <dbReference type="NCBI Taxonomy" id="160487"/>
    <lineage>
        <taxon>Bacteria</taxon>
        <taxon>Bacillati</taxon>
        <taxon>Bacillota</taxon>
        <taxon>Bacilli</taxon>
        <taxon>Bacillales</taxon>
        <taxon>Paenibacillaceae</taxon>
        <taxon>Paenibacillus</taxon>
    </lineage>
</organism>
<dbReference type="EMBL" id="JAGGKG010000001">
    <property type="protein sequence ID" value="MBP1903644.1"/>
    <property type="molecule type" value="Genomic_DNA"/>
</dbReference>
<name>A0ABS4FMQ1_9BACL</name>
<feature type="transmembrane region" description="Helical" evidence="1">
    <location>
        <begin position="101"/>
        <end position="119"/>
    </location>
</feature>
<dbReference type="RefSeq" id="WP_210087316.1">
    <property type="nucleotide sequence ID" value="NZ_JAGGKG010000001.1"/>
</dbReference>
<evidence type="ECO:0000313" key="3">
    <source>
        <dbReference type="EMBL" id="MBP1903644.1"/>
    </source>
</evidence>
<proteinExistence type="predicted"/>
<keyword evidence="1" id="KW-0812">Transmembrane</keyword>
<evidence type="ECO:0000313" key="4">
    <source>
        <dbReference type="Proteomes" id="UP001519272"/>
    </source>
</evidence>
<sequence length="553" mass="63109">MEKVLFNGQASEKAKLMEHVAHCPTCKQMYDELQQEQTVWEQALYRDELPIDFTDHVMSQINMLEVEASSSGNALWTATDSSKSTNVGLRKMRSSLFKMKVASAVLAVIVMLLAISMFVQPSLAEKIRSMFTKSSLEWLDVVDPGLKSAKELVSEPKFTAKNGDYTFEVKEMYADPLRILISGVLKDKVGNEVKGHSLEIVSLEVRDNHRHIIPGRLYGLNMEELGAIPFYGMVFKEPVMTDDISIKMVLKDSQDNNKKGEHQTIPGQWTIYCYADIRKAKEKTIIAPVSEQYTTPSGLNIKMNGIAYAPSGLGLSFNTMFTKEAQQRSPGELDKMSGIYYHYEKNGEPWDGYSDFYDESDIYYDPWQKETKWYTFDSRLTVANKTDDIKFVLDGYMTTEHSDEKITFMPSKISESKPAVFDSLGDSFNITSVEYFEKHKSYGDKQTLINISNGVFTNTMTDDQWEVIDENGKTYRADFSVQGRGQDVRFGKPSYFSSGHIIVDKLTHIPTQLTLRRKIVGRLYKDVNWSFMLPKEGKVLESNIINRDHLRSY</sequence>
<accession>A0ABS4FMQ1</accession>
<keyword evidence="4" id="KW-1185">Reference proteome</keyword>